<dbReference type="EMBL" id="BMAO01030063">
    <property type="protein sequence ID" value="GFQ65456.1"/>
    <property type="molecule type" value="Genomic_DNA"/>
</dbReference>
<evidence type="ECO:0000313" key="2">
    <source>
        <dbReference type="Proteomes" id="UP000887116"/>
    </source>
</evidence>
<reference evidence="1" key="1">
    <citation type="submission" date="2020-07" db="EMBL/GenBank/DDBJ databases">
        <title>Multicomponent nature underlies the extraordinary mechanical properties of spider dragline silk.</title>
        <authorList>
            <person name="Kono N."/>
            <person name="Nakamura H."/>
            <person name="Mori M."/>
            <person name="Yoshida Y."/>
            <person name="Ohtoshi R."/>
            <person name="Malay A.D."/>
            <person name="Moran D.A.P."/>
            <person name="Tomita M."/>
            <person name="Numata K."/>
            <person name="Arakawa K."/>
        </authorList>
    </citation>
    <scope>NUCLEOTIDE SEQUENCE</scope>
</reference>
<proteinExistence type="predicted"/>
<dbReference type="AlphaFoldDB" id="A0A8X6EZP6"/>
<evidence type="ECO:0000313" key="1">
    <source>
        <dbReference type="EMBL" id="GFQ65456.1"/>
    </source>
</evidence>
<accession>A0A8X6EZP6</accession>
<name>A0A8X6EZP6_TRICU</name>
<dbReference type="Proteomes" id="UP000887116">
    <property type="component" value="Unassembled WGS sequence"/>
</dbReference>
<sequence>MVFAFLPSLQHILHVKIASIICRVPEVKASIVESRNKLHFSPSQEWTALINKKISLLGLPSLLQKRIDHLILPISLTMIEWLSYHLSILGFEDDLLNCLHWKSDGTIDELETATSLVRNENIRIDRRFNLACIYCLENDIRELWKKLYWDQQHYLSRNELFSLTQSYWIPYLRGIRTNRYNFYCRNTVALKYFLKREEEPRKRYRCLKQFILQSGMKPSVVRFCLFKMAPEEQEKIFKKYPAEVLMSFLEWPFQNLFLDVADHLWSYLPKGSFFNIMHFIHKKRIMNEWQDFDYEDLLFEFWRRSPSDFKNYVNENNEFLSLRNPFFSKPPFSSKALSLCE</sequence>
<keyword evidence="2" id="KW-1185">Reference proteome</keyword>
<comment type="caution">
    <text evidence="1">The sequence shown here is derived from an EMBL/GenBank/DDBJ whole genome shotgun (WGS) entry which is preliminary data.</text>
</comment>
<dbReference type="OrthoDB" id="6414224at2759"/>
<organism evidence="1 2">
    <name type="scientific">Trichonephila clavata</name>
    <name type="common">Joro spider</name>
    <name type="synonym">Nephila clavata</name>
    <dbReference type="NCBI Taxonomy" id="2740835"/>
    <lineage>
        <taxon>Eukaryota</taxon>
        <taxon>Metazoa</taxon>
        <taxon>Ecdysozoa</taxon>
        <taxon>Arthropoda</taxon>
        <taxon>Chelicerata</taxon>
        <taxon>Arachnida</taxon>
        <taxon>Araneae</taxon>
        <taxon>Araneomorphae</taxon>
        <taxon>Entelegynae</taxon>
        <taxon>Araneoidea</taxon>
        <taxon>Nephilidae</taxon>
        <taxon>Trichonephila</taxon>
    </lineage>
</organism>
<gene>
    <name evidence="1" type="primary">AVEN_26681_1</name>
    <name evidence="1" type="ORF">TNCT_173331</name>
</gene>
<protein>
    <submittedName>
        <fullName evidence="1">Uncharacterized protein</fullName>
    </submittedName>
</protein>